<accession>A0A2V5HNS8</accession>
<evidence type="ECO:0000256" key="1">
    <source>
        <dbReference type="ARBA" id="ARBA00005466"/>
    </source>
</evidence>
<dbReference type="SUPFAM" id="SSF56176">
    <property type="entry name" value="FAD-binding/transporter-associated domain-like"/>
    <property type="match status" value="1"/>
</dbReference>
<evidence type="ECO:0000313" key="6">
    <source>
        <dbReference type="EMBL" id="PYI17900.1"/>
    </source>
</evidence>
<sequence>MEMAVDELTAFLSEHPGIRYVLPSASEFSEYSTVFTQPTNTSPSAVLRPTTIQDVAEAVSFLAANAIEFTVRAGGHDMWGRGIKDGTVALDLRLLNQVRLDQETSTARIGGGTLQGDVVTTLQQDGYMTPVGTIATVGYVGWAMYGGYGPYCPVFGLGVDQIVGAKVVTAAGEVVDADGELLKAIKGAGGAFGVVVEVTIKTYKLNQIFAGTIIYNSDDLGSTIQQFSRGYETLKAEERIPPPLSLQSAIIKAPNPTLVVLFVWASADTQAGREWLDKISSLNPVVATTVQPTTPTAWLADAAQFALATTRGGVYTVNLKSITDEVAAVMARYALSIPRDPHTFWGLHELRGGTVSAQFKADAVFAAREGHLIFEILAIAESEENLDEVLAWGRNFQRALLATERKNIVPASYLSFMRREEVDRGKAFEEEDLVLLRRVKERVDPQNVFCNAISYI</sequence>
<protein>
    <submittedName>
        <fullName evidence="6">FAD-binding domain-containing protein</fullName>
    </submittedName>
</protein>
<keyword evidence="2" id="KW-0285">Flavoprotein</keyword>
<dbReference type="Gene3D" id="3.30.43.10">
    <property type="entry name" value="Uridine Diphospho-n-acetylenolpyruvylglucosamine Reductase, domain 2"/>
    <property type="match status" value="1"/>
</dbReference>
<dbReference type="EMBL" id="KZ825150">
    <property type="protein sequence ID" value="PYI17900.1"/>
    <property type="molecule type" value="Genomic_DNA"/>
</dbReference>
<dbReference type="InterPro" id="IPR016167">
    <property type="entry name" value="FAD-bd_PCMH_sub1"/>
</dbReference>
<dbReference type="PANTHER" id="PTHR42973">
    <property type="entry name" value="BINDING OXIDOREDUCTASE, PUTATIVE (AFU_ORTHOLOGUE AFUA_1G17690)-RELATED"/>
    <property type="match status" value="1"/>
</dbReference>
<keyword evidence="4" id="KW-0560">Oxidoreductase</keyword>
<dbReference type="PROSITE" id="PS51387">
    <property type="entry name" value="FAD_PCMH"/>
    <property type="match status" value="1"/>
</dbReference>
<dbReference type="InterPro" id="IPR036318">
    <property type="entry name" value="FAD-bd_PCMH-like_sf"/>
</dbReference>
<evidence type="ECO:0000256" key="4">
    <source>
        <dbReference type="ARBA" id="ARBA00023002"/>
    </source>
</evidence>
<gene>
    <name evidence="6" type="ORF">BO99DRAFT_184599</name>
</gene>
<dbReference type="STRING" id="1450538.A0A2V5HNS8"/>
<keyword evidence="7" id="KW-1185">Reference proteome</keyword>
<reference evidence="6 7" key="1">
    <citation type="submission" date="2018-02" db="EMBL/GenBank/DDBJ databases">
        <title>The genomes of Aspergillus section Nigri reveals drivers in fungal speciation.</title>
        <authorList>
            <consortium name="DOE Joint Genome Institute"/>
            <person name="Vesth T.C."/>
            <person name="Nybo J."/>
            <person name="Theobald S."/>
            <person name="Brandl J."/>
            <person name="Frisvad J.C."/>
            <person name="Nielsen K.F."/>
            <person name="Lyhne E.K."/>
            <person name="Kogle M.E."/>
            <person name="Kuo A."/>
            <person name="Riley R."/>
            <person name="Clum A."/>
            <person name="Nolan M."/>
            <person name="Lipzen A."/>
            <person name="Salamov A."/>
            <person name="Henrissat B."/>
            <person name="Wiebenga A."/>
            <person name="De vries R.P."/>
            <person name="Grigoriev I.V."/>
            <person name="Mortensen U.H."/>
            <person name="Andersen M.R."/>
            <person name="Baker S.E."/>
        </authorList>
    </citation>
    <scope>NUCLEOTIDE SEQUENCE [LARGE SCALE GENOMIC DNA]</scope>
    <source>
        <strain evidence="6 7">CBS 115571</strain>
    </source>
</reference>
<evidence type="ECO:0000256" key="2">
    <source>
        <dbReference type="ARBA" id="ARBA00022630"/>
    </source>
</evidence>
<name>A0A2V5HNS8_ASPV1</name>
<proteinExistence type="inferred from homology"/>
<dbReference type="PANTHER" id="PTHR42973:SF7">
    <property type="entry name" value="FAD-BINDING PCMH-TYPE DOMAIN-CONTAINING PROTEIN"/>
    <property type="match status" value="1"/>
</dbReference>
<dbReference type="InterPro" id="IPR016169">
    <property type="entry name" value="FAD-bd_PCMH_sub2"/>
</dbReference>
<dbReference type="InterPro" id="IPR050416">
    <property type="entry name" value="FAD-linked_Oxidoreductase"/>
</dbReference>
<dbReference type="AlphaFoldDB" id="A0A2V5HNS8"/>
<evidence type="ECO:0000256" key="3">
    <source>
        <dbReference type="ARBA" id="ARBA00022827"/>
    </source>
</evidence>
<evidence type="ECO:0000259" key="5">
    <source>
        <dbReference type="PROSITE" id="PS51387"/>
    </source>
</evidence>
<dbReference type="InterPro" id="IPR016166">
    <property type="entry name" value="FAD-bd_PCMH"/>
</dbReference>
<keyword evidence="3" id="KW-0274">FAD</keyword>
<dbReference type="GO" id="GO:0016491">
    <property type="term" value="F:oxidoreductase activity"/>
    <property type="evidence" value="ECO:0007669"/>
    <property type="project" value="UniProtKB-KW"/>
</dbReference>
<dbReference type="Pfam" id="PF01565">
    <property type="entry name" value="FAD_binding_4"/>
    <property type="match status" value="1"/>
</dbReference>
<dbReference type="Gene3D" id="3.40.462.20">
    <property type="match status" value="1"/>
</dbReference>
<organism evidence="6 7">
    <name type="scientific">Aspergillus violaceofuscus (strain CBS 115571)</name>
    <dbReference type="NCBI Taxonomy" id="1450538"/>
    <lineage>
        <taxon>Eukaryota</taxon>
        <taxon>Fungi</taxon>
        <taxon>Dikarya</taxon>
        <taxon>Ascomycota</taxon>
        <taxon>Pezizomycotina</taxon>
        <taxon>Eurotiomycetes</taxon>
        <taxon>Eurotiomycetidae</taxon>
        <taxon>Eurotiales</taxon>
        <taxon>Aspergillaceae</taxon>
        <taxon>Aspergillus</taxon>
    </lineage>
</organism>
<dbReference type="InterPro" id="IPR006094">
    <property type="entry name" value="Oxid_FAD_bind_N"/>
</dbReference>
<dbReference type="Gene3D" id="3.30.465.10">
    <property type="match status" value="1"/>
</dbReference>
<evidence type="ECO:0000313" key="7">
    <source>
        <dbReference type="Proteomes" id="UP000249829"/>
    </source>
</evidence>
<comment type="similarity">
    <text evidence="1">Belongs to the oxygen-dependent FAD-linked oxidoreductase family.</text>
</comment>
<feature type="domain" description="FAD-binding PCMH-type" evidence="5">
    <location>
        <begin position="39"/>
        <end position="205"/>
    </location>
</feature>
<dbReference type="Proteomes" id="UP000249829">
    <property type="component" value="Unassembled WGS sequence"/>
</dbReference>
<dbReference type="GO" id="GO:0071949">
    <property type="term" value="F:FAD binding"/>
    <property type="evidence" value="ECO:0007669"/>
    <property type="project" value="InterPro"/>
</dbReference>